<proteinExistence type="predicted"/>
<reference evidence="1 2" key="1">
    <citation type="submission" date="2019-08" db="EMBL/GenBank/DDBJ databases">
        <title>Whole genome of Aphis craccivora.</title>
        <authorList>
            <person name="Voronova N.V."/>
            <person name="Shulinski R.S."/>
            <person name="Bandarenka Y.V."/>
            <person name="Zhorov D.G."/>
            <person name="Warner D."/>
        </authorList>
    </citation>
    <scope>NUCLEOTIDE SEQUENCE [LARGE SCALE GENOMIC DNA]</scope>
    <source>
        <strain evidence="1">180601</strain>
        <tissue evidence="1">Whole Body</tissue>
    </source>
</reference>
<keyword evidence="1" id="KW-0548">Nucleotidyltransferase</keyword>
<comment type="caution">
    <text evidence="1">The sequence shown here is derived from an EMBL/GenBank/DDBJ whole genome shotgun (WGS) entry which is preliminary data.</text>
</comment>
<dbReference type="EMBL" id="VUJU01003806">
    <property type="protein sequence ID" value="KAF0756641.1"/>
    <property type="molecule type" value="Genomic_DNA"/>
</dbReference>
<keyword evidence="1" id="KW-0808">Transferase</keyword>
<dbReference type="GO" id="GO:0003964">
    <property type="term" value="F:RNA-directed DNA polymerase activity"/>
    <property type="evidence" value="ECO:0007669"/>
    <property type="project" value="UniProtKB-KW"/>
</dbReference>
<keyword evidence="1" id="KW-0695">RNA-directed DNA polymerase</keyword>
<protein>
    <submittedName>
        <fullName evidence="1">Putative RNA-directed DNA polymerase</fullName>
    </submittedName>
</protein>
<organism evidence="1 2">
    <name type="scientific">Aphis craccivora</name>
    <name type="common">Cowpea aphid</name>
    <dbReference type="NCBI Taxonomy" id="307492"/>
    <lineage>
        <taxon>Eukaryota</taxon>
        <taxon>Metazoa</taxon>
        <taxon>Ecdysozoa</taxon>
        <taxon>Arthropoda</taxon>
        <taxon>Hexapoda</taxon>
        <taxon>Insecta</taxon>
        <taxon>Pterygota</taxon>
        <taxon>Neoptera</taxon>
        <taxon>Paraneoptera</taxon>
        <taxon>Hemiptera</taxon>
        <taxon>Sternorrhyncha</taxon>
        <taxon>Aphidomorpha</taxon>
        <taxon>Aphidoidea</taxon>
        <taxon>Aphididae</taxon>
        <taxon>Aphidini</taxon>
        <taxon>Aphis</taxon>
        <taxon>Aphis</taxon>
    </lineage>
</organism>
<dbReference type="Proteomes" id="UP000478052">
    <property type="component" value="Unassembled WGS sequence"/>
</dbReference>
<dbReference type="OrthoDB" id="7987018at2759"/>
<evidence type="ECO:0000313" key="2">
    <source>
        <dbReference type="Proteomes" id="UP000478052"/>
    </source>
</evidence>
<name>A0A6G0YJ62_APHCR</name>
<accession>A0A6G0YJ62</accession>
<keyword evidence="2" id="KW-1185">Reference proteome</keyword>
<dbReference type="AlphaFoldDB" id="A0A6G0YJ62"/>
<sequence>MNITLIQTIMTYDPETWPLRKAKETRLKVFERRILRKIYGLCVDTHTREWRTNIIMNLKICSKFRISQIKFKKVVEVGKIRLAKNRVKVRIKI</sequence>
<gene>
    <name evidence="1" type="ORF">FWK35_00018860</name>
</gene>
<evidence type="ECO:0000313" key="1">
    <source>
        <dbReference type="EMBL" id="KAF0756641.1"/>
    </source>
</evidence>